<evidence type="ECO:0000313" key="1">
    <source>
        <dbReference type="EMBL" id="CAF1383155.1"/>
    </source>
</evidence>
<accession>A0A815JJL3</accession>
<evidence type="ECO:0000313" key="2">
    <source>
        <dbReference type="EMBL" id="CAF4278280.1"/>
    </source>
</evidence>
<dbReference type="OrthoDB" id="4421at2759"/>
<dbReference type="Gene3D" id="2.60.120.620">
    <property type="entry name" value="q2cbj1_9rhob like domain"/>
    <property type="match status" value="1"/>
</dbReference>
<dbReference type="AlphaFoldDB" id="A0A815JJL3"/>
<evidence type="ECO:0000313" key="3">
    <source>
        <dbReference type="Proteomes" id="UP000663829"/>
    </source>
</evidence>
<sequence length="213" mass="24133">RDGYVHLKNCINMNDINLAVRAINFELGKGISKEDIEKMRINAISFGAEQLRRSKTITNLLHNTCVIKLVEQLYGSENIHLPEYYVQIALRFPQDVDNDTVSYLPWHLDNVQPGGMKGFGLTVGIFLNDTPKPNSGNFTVFPGSHILLEKHFQNVTSSTALYRHKYGKIILPDVDVVNVLAHFSFGNQPDLLLSMRLIEAERFSILVVRTGFF</sequence>
<keyword evidence="3" id="KW-1185">Reference proteome</keyword>
<reference evidence="1" key="1">
    <citation type="submission" date="2021-02" db="EMBL/GenBank/DDBJ databases">
        <authorList>
            <person name="Nowell W R."/>
        </authorList>
    </citation>
    <scope>NUCLEOTIDE SEQUENCE</scope>
</reference>
<organism evidence="1 3">
    <name type="scientific">Didymodactylos carnosus</name>
    <dbReference type="NCBI Taxonomy" id="1234261"/>
    <lineage>
        <taxon>Eukaryota</taxon>
        <taxon>Metazoa</taxon>
        <taxon>Spiralia</taxon>
        <taxon>Gnathifera</taxon>
        <taxon>Rotifera</taxon>
        <taxon>Eurotatoria</taxon>
        <taxon>Bdelloidea</taxon>
        <taxon>Philodinida</taxon>
        <taxon>Philodinidae</taxon>
        <taxon>Didymodactylos</taxon>
    </lineage>
</organism>
<gene>
    <name evidence="1" type="ORF">GPM918_LOCUS32426</name>
    <name evidence="2" type="ORF">SRO942_LOCUS33096</name>
</gene>
<dbReference type="EMBL" id="CAJOBC010081955">
    <property type="protein sequence ID" value="CAF4278280.1"/>
    <property type="molecule type" value="Genomic_DNA"/>
</dbReference>
<name>A0A815JJL3_9BILA</name>
<protein>
    <submittedName>
        <fullName evidence="1">Uncharacterized protein</fullName>
    </submittedName>
</protein>
<dbReference type="EMBL" id="CAJNOQ010016553">
    <property type="protein sequence ID" value="CAF1383155.1"/>
    <property type="molecule type" value="Genomic_DNA"/>
</dbReference>
<dbReference type="Proteomes" id="UP000681722">
    <property type="component" value="Unassembled WGS sequence"/>
</dbReference>
<dbReference type="SUPFAM" id="SSF51197">
    <property type="entry name" value="Clavaminate synthase-like"/>
    <property type="match status" value="1"/>
</dbReference>
<comment type="caution">
    <text evidence="1">The sequence shown here is derived from an EMBL/GenBank/DDBJ whole genome shotgun (WGS) entry which is preliminary data.</text>
</comment>
<feature type="non-terminal residue" evidence="1">
    <location>
        <position position="1"/>
    </location>
</feature>
<dbReference type="Proteomes" id="UP000663829">
    <property type="component" value="Unassembled WGS sequence"/>
</dbReference>
<proteinExistence type="predicted"/>